<evidence type="ECO:0000256" key="9">
    <source>
        <dbReference type="SAM" id="MobiDB-lite"/>
    </source>
</evidence>
<dbReference type="SMART" id="SM00631">
    <property type="entry name" value="Zn_pept"/>
    <property type="match status" value="1"/>
</dbReference>
<dbReference type="Pfam" id="PF00246">
    <property type="entry name" value="Peptidase_M14"/>
    <property type="match status" value="1"/>
</dbReference>
<evidence type="ECO:0000256" key="2">
    <source>
        <dbReference type="ARBA" id="ARBA00005988"/>
    </source>
</evidence>
<accession>A0ABV9HZN1</accession>
<evidence type="ECO:0000313" key="12">
    <source>
        <dbReference type="Proteomes" id="UP001596043"/>
    </source>
</evidence>
<dbReference type="CDD" id="cd03859">
    <property type="entry name" value="M14_CPT"/>
    <property type="match status" value="1"/>
</dbReference>
<keyword evidence="12" id="KW-1185">Reference proteome</keyword>
<organism evidence="11 12">
    <name type="scientific">Dokdonia ponticola</name>
    <dbReference type="NCBI Taxonomy" id="2041041"/>
    <lineage>
        <taxon>Bacteria</taxon>
        <taxon>Pseudomonadati</taxon>
        <taxon>Bacteroidota</taxon>
        <taxon>Flavobacteriia</taxon>
        <taxon>Flavobacteriales</taxon>
        <taxon>Flavobacteriaceae</taxon>
        <taxon>Dokdonia</taxon>
    </lineage>
</organism>
<feature type="active site" description="Proton donor/acceptor" evidence="8">
    <location>
        <position position="405"/>
    </location>
</feature>
<dbReference type="RefSeq" id="WP_379981018.1">
    <property type="nucleotide sequence ID" value="NZ_JBHSFV010000011.1"/>
</dbReference>
<dbReference type="InterPro" id="IPR033810">
    <property type="entry name" value="Carboxypeptidase_T"/>
</dbReference>
<evidence type="ECO:0000256" key="1">
    <source>
        <dbReference type="ARBA" id="ARBA00001947"/>
    </source>
</evidence>
<proteinExistence type="inferred from homology"/>
<dbReference type="Proteomes" id="UP001596043">
    <property type="component" value="Unassembled WGS sequence"/>
</dbReference>
<evidence type="ECO:0000256" key="8">
    <source>
        <dbReference type="PROSITE-ProRule" id="PRU01379"/>
    </source>
</evidence>
<evidence type="ECO:0000313" key="11">
    <source>
        <dbReference type="EMBL" id="MFC4635617.1"/>
    </source>
</evidence>
<dbReference type="InterPro" id="IPR000834">
    <property type="entry name" value="Peptidase_M14"/>
</dbReference>
<keyword evidence="6" id="KW-0862">Zinc</keyword>
<dbReference type="NCBIfam" id="TIGR04183">
    <property type="entry name" value="Por_Secre_tail"/>
    <property type="match status" value="1"/>
</dbReference>
<dbReference type="PANTHER" id="PTHR11705">
    <property type="entry name" value="PROTEASE FAMILY M14 CARBOXYPEPTIDASE A,B"/>
    <property type="match status" value="1"/>
</dbReference>
<dbReference type="Pfam" id="PF20773">
    <property type="entry name" value="InhA-like_MAM"/>
    <property type="match status" value="1"/>
</dbReference>
<evidence type="ECO:0000256" key="7">
    <source>
        <dbReference type="ARBA" id="ARBA00023049"/>
    </source>
</evidence>
<dbReference type="EMBL" id="JBHSFV010000011">
    <property type="protein sequence ID" value="MFC4635617.1"/>
    <property type="molecule type" value="Genomic_DNA"/>
</dbReference>
<evidence type="ECO:0000259" key="10">
    <source>
        <dbReference type="PROSITE" id="PS52035"/>
    </source>
</evidence>
<evidence type="ECO:0000256" key="6">
    <source>
        <dbReference type="ARBA" id="ARBA00022833"/>
    </source>
</evidence>
<comment type="cofactor">
    <cofactor evidence="1">
        <name>Zn(2+)</name>
        <dbReference type="ChEBI" id="CHEBI:29105"/>
    </cofactor>
</comment>
<dbReference type="SUPFAM" id="SSF53187">
    <property type="entry name" value="Zn-dependent exopeptidases"/>
    <property type="match status" value="1"/>
</dbReference>
<dbReference type="InterPro" id="IPR026444">
    <property type="entry name" value="Secre_tail"/>
</dbReference>
<comment type="caution">
    <text evidence="11">The sequence shown here is derived from an EMBL/GenBank/DDBJ whole genome shotgun (WGS) entry which is preliminary data.</text>
</comment>
<keyword evidence="5" id="KW-0378">Hydrolase</keyword>
<feature type="region of interest" description="Disordered" evidence="9">
    <location>
        <begin position="265"/>
        <end position="285"/>
    </location>
</feature>
<name>A0ABV9HZN1_9FLAO</name>
<dbReference type="PROSITE" id="PS52035">
    <property type="entry name" value="PEPTIDASE_M14"/>
    <property type="match status" value="1"/>
</dbReference>
<gene>
    <name evidence="11" type="ORF">ACFO3O_17025</name>
</gene>
<keyword evidence="11" id="KW-0121">Carboxypeptidase</keyword>
<dbReference type="PANTHER" id="PTHR11705:SF143">
    <property type="entry name" value="SLL0236 PROTEIN"/>
    <property type="match status" value="1"/>
</dbReference>
<dbReference type="Pfam" id="PF18962">
    <property type="entry name" value="Por_Secre_tail"/>
    <property type="match status" value="1"/>
</dbReference>
<sequence length="793" mass="88558">MNKIYFILFFFTFLALNAQEKLEKYQRAKISFNQESDVFRLQQLDIPADHGIRKKDHFIISDFSVSELERAHINGFQVEVLIDDVREHIAEQNRQNIPLQRNASCNQNTGETYPTPDNFNLGSLGGYMTYQEFLDELDDMHDLYPNLITARDGISDFLTEGQPDTSVTPSIGSNRIEWVKISDNPNESNEGEAQILYTSIHHAREFATLSELIFYMWYLLENYDTNPEIQSIVDNTELYFVPVVNPDGYLHNQVLDPANGQGFWRKNRKNGNGVDNNRNYDYHINGDPNNGSWGGAGASSNPDSGTYHGPAAFSEVENQAIKWFVEQHDFVIALNNHSFGRLLYYPFGYADVATPDDALYQGIGAELTSQNGYNALRDSPFAGDSDDFMYGTVGTHDKIFAFTPEINNEFYPSSNQIEDIAREMMFTNITAAKMTNNFGTLSDTSSLFIDTTTPDASFNLRRLGINGSGDFTVSINPVSSNIISVGSPVTFSGLAPLENQNGAINFTLSNTILAGDTVVYDLIVNNGSFDTSITVSKIFGETEQVFFDNGNSSTTNFETNDWGITSVIFESAPTSITDSPNGNYSNNENSSIVINTPIDLTEAVSASVSFYAAWEIENTWDYVQFEISTDNGATWIPQCGNFTTEGTNIQPTGEPLYDGTQSDFVLEEISLSDYLGEEIIARFQLVTDTEVRQDGFYFDDLEFLVVNEEQLSTDENILEAFTVFPNPVKDFLTIQAPQGPYTTTVYNIQGQQVSETITHTGNAQLDYSAYANGIYFVKIVANNALKTIKVIKE</sequence>
<evidence type="ECO:0000256" key="3">
    <source>
        <dbReference type="ARBA" id="ARBA00022670"/>
    </source>
</evidence>
<dbReference type="Gene3D" id="3.40.630.10">
    <property type="entry name" value="Zn peptidases"/>
    <property type="match status" value="1"/>
</dbReference>
<evidence type="ECO:0000256" key="4">
    <source>
        <dbReference type="ARBA" id="ARBA00022729"/>
    </source>
</evidence>
<keyword evidence="3" id="KW-0645">Protease</keyword>
<keyword evidence="4" id="KW-0732">Signal</keyword>
<dbReference type="GO" id="GO:0004180">
    <property type="term" value="F:carboxypeptidase activity"/>
    <property type="evidence" value="ECO:0007669"/>
    <property type="project" value="UniProtKB-KW"/>
</dbReference>
<reference evidence="12" key="1">
    <citation type="journal article" date="2019" name="Int. J. Syst. Evol. Microbiol.">
        <title>The Global Catalogue of Microorganisms (GCM) 10K type strain sequencing project: providing services to taxonomists for standard genome sequencing and annotation.</title>
        <authorList>
            <consortium name="The Broad Institute Genomics Platform"/>
            <consortium name="The Broad Institute Genome Sequencing Center for Infectious Disease"/>
            <person name="Wu L."/>
            <person name="Ma J."/>
        </authorList>
    </citation>
    <scope>NUCLEOTIDE SEQUENCE [LARGE SCALE GENOMIC DNA]</scope>
    <source>
        <strain evidence="12">YJ-61-S</strain>
    </source>
</reference>
<keyword evidence="7" id="KW-0482">Metalloprotease</keyword>
<protein>
    <submittedName>
        <fullName evidence="11">M14 family zinc carboxypeptidase</fullName>
    </submittedName>
</protein>
<evidence type="ECO:0000256" key="5">
    <source>
        <dbReference type="ARBA" id="ARBA00022801"/>
    </source>
</evidence>
<feature type="domain" description="Peptidase M14" evidence="10">
    <location>
        <begin position="126"/>
        <end position="435"/>
    </location>
</feature>
<comment type="similarity">
    <text evidence="2 8">Belongs to the peptidase M14 family.</text>
</comment>